<dbReference type="Pfam" id="PF13358">
    <property type="entry name" value="DDE_3"/>
    <property type="match status" value="1"/>
</dbReference>
<dbReference type="Proteomes" id="UP000197277">
    <property type="component" value="Unassembled WGS sequence"/>
</dbReference>
<feature type="domain" description="Tc1-like transposase DDE" evidence="1">
    <location>
        <begin position="3"/>
        <end position="53"/>
    </location>
</feature>
<dbReference type="GO" id="GO:0003676">
    <property type="term" value="F:nucleic acid binding"/>
    <property type="evidence" value="ECO:0007669"/>
    <property type="project" value="InterPro"/>
</dbReference>
<reference evidence="2 3" key="1">
    <citation type="submission" date="2017-06" db="EMBL/GenBank/DDBJ databases">
        <title>Hymenobacter amundsenii sp. nov. isolated from regoliths in Antarctica.</title>
        <authorList>
            <person name="Sedlacek I."/>
            <person name="Kralova S."/>
            <person name="Pantucek R."/>
            <person name="Svec P."/>
            <person name="Holochova P."/>
            <person name="Stankova E."/>
            <person name="Vrbovska V."/>
            <person name="Busse H.-J."/>
        </authorList>
    </citation>
    <scope>NUCLEOTIDE SEQUENCE [LARGE SCALE GENOMIC DNA]</scope>
    <source>
        <strain evidence="2 3">CCM 8682</strain>
    </source>
</reference>
<evidence type="ECO:0000313" key="2">
    <source>
        <dbReference type="EMBL" id="OWP63391.1"/>
    </source>
</evidence>
<gene>
    <name evidence="2" type="ORF">CDA63_09300</name>
</gene>
<evidence type="ECO:0000259" key="1">
    <source>
        <dbReference type="Pfam" id="PF13358"/>
    </source>
</evidence>
<dbReference type="AlphaFoldDB" id="A0A246FKW9"/>
<dbReference type="InterPro" id="IPR036397">
    <property type="entry name" value="RNaseH_sf"/>
</dbReference>
<dbReference type="OrthoDB" id="593891at2"/>
<evidence type="ECO:0000313" key="3">
    <source>
        <dbReference type="Proteomes" id="UP000197277"/>
    </source>
</evidence>
<proteinExistence type="predicted"/>
<comment type="caution">
    <text evidence="2">The sequence shown here is derived from an EMBL/GenBank/DDBJ whole genome shotgun (WGS) entry which is preliminary data.</text>
</comment>
<accession>A0A246FKW9</accession>
<organism evidence="2 3">
    <name type="scientific">Hymenobacter amundsenii</name>
    <dbReference type="NCBI Taxonomy" id="2006685"/>
    <lineage>
        <taxon>Bacteria</taxon>
        <taxon>Pseudomonadati</taxon>
        <taxon>Bacteroidota</taxon>
        <taxon>Cytophagia</taxon>
        <taxon>Cytophagales</taxon>
        <taxon>Hymenobacteraceae</taxon>
        <taxon>Hymenobacter</taxon>
    </lineage>
</organism>
<dbReference type="InterPro" id="IPR038717">
    <property type="entry name" value="Tc1-like_DDE_dom"/>
</dbReference>
<dbReference type="Gene3D" id="3.30.420.10">
    <property type="entry name" value="Ribonuclease H-like superfamily/Ribonuclease H"/>
    <property type="match status" value="1"/>
</dbReference>
<keyword evidence="3" id="KW-1185">Reference proteome</keyword>
<dbReference type="EMBL" id="NIRR01000012">
    <property type="protein sequence ID" value="OWP63391.1"/>
    <property type="molecule type" value="Genomic_DNA"/>
</dbReference>
<name>A0A246FKW9_9BACT</name>
<sequence>MLYKNKALTAWLTDKPLVQVFLPPYSPNMNLIERLWKYLRQKIINTTFHRTKSLLWISGSKNAFCQQERSEGQGVRLLHG</sequence>
<protein>
    <recommendedName>
        <fullName evidence="1">Tc1-like transposase DDE domain-containing protein</fullName>
    </recommendedName>
</protein>